<dbReference type="PANTHER" id="PTHR47969">
    <property type="entry name" value="CHROMOSOME-ASSOCIATED KINESIN KIF4A-RELATED"/>
    <property type="match status" value="1"/>
</dbReference>
<evidence type="ECO:0000259" key="9">
    <source>
        <dbReference type="PROSITE" id="PS50067"/>
    </source>
</evidence>
<feature type="region of interest" description="Disordered" evidence="8">
    <location>
        <begin position="871"/>
        <end position="953"/>
    </location>
</feature>
<name>A0A8K0RJ55_9PLEO</name>
<evidence type="ECO:0000256" key="4">
    <source>
        <dbReference type="ARBA" id="ARBA00022840"/>
    </source>
</evidence>
<dbReference type="PANTHER" id="PTHR47969:SF15">
    <property type="entry name" value="CHROMOSOME-ASSOCIATED KINESIN KIF4A-RELATED"/>
    <property type="match status" value="1"/>
</dbReference>
<dbReference type="PROSITE" id="PS00411">
    <property type="entry name" value="KINESIN_MOTOR_1"/>
    <property type="match status" value="1"/>
</dbReference>
<dbReference type="Gene3D" id="3.40.850.10">
    <property type="entry name" value="Kinesin motor domain"/>
    <property type="match status" value="1"/>
</dbReference>
<dbReference type="InterPro" id="IPR019821">
    <property type="entry name" value="Kinesin_motor_CS"/>
</dbReference>
<dbReference type="EMBL" id="JAGMVJ010000001">
    <property type="protein sequence ID" value="KAH7095760.1"/>
    <property type="molecule type" value="Genomic_DNA"/>
</dbReference>
<dbReference type="Pfam" id="PF00225">
    <property type="entry name" value="Kinesin"/>
    <property type="match status" value="1"/>
</dbReference>
<dbReference type="PROSITE" id="PS50067">
    <property type="entry name" value="KINESIN_MOTOR_2"/>
    <property type="match status" value="1"/>
</dbReference>
<evidence type="ECO:0000256" key="7">
    <source>
        <dbReference type="SAM" id="Coils"/>
    </source>
</evidence>
<dbReference type="PRINTS" id="PR00380">
    <property type="entry name" value="KINESINHEAVY"/>
</dbReference>
<evidence type="ECO:0000313" key="10">
    <source>
        <dbReference type="EMBL" id="KAH7095760.1"/>
    </source>
</evidence>
<evidence type="ECO:0000313" key="11">
    <source>
        <dbReference type="Proteomes" id="UP000813461"/>
    </source>
</evidence>
<sequence length="1726" mass="191929">MAATISPPASPPSGSVPRPMSAMIRPNRSSSRLSMSSKHGGGSRASDEEISKTAVKVAVRVRPPLKPGDPGFELIPQRFRAPTCHVMSPSSLAVDGSGGRKMFIFDRVFGEDINQEGVYDYVVDSVNSFVQGYNVSILAYGQSGAGKSYTMGTTGPREQGDADIMGIIPRAAATLFEKLDGPSIRASGSGIRAPSRSSGFGMQGFANKSSANKNWQLKATYVEIYNEQLRDLLLPENTPLHERPPVNIREDRDNRILLTGLTQMNITSVDDLLSALNFGSAIRQTDATAVNAKSSRSHAVFSLNLVQKKTSSAALTTREKRRSVPIEMMSGSSDNWITVDSKLHFVDLAGSERLKNTQAQGERAKEGISINAGLASLGKVISQLSSRSSGSYVSYRDSRLTRLLQDSLGGNAITYMIACVNPAEFHLSETLNTVQYAQRARAIQVKPQIQQVHDDSDKQASIDRLRAEIQFLRDQIRLSERTDRKKATPQERNERQNEREMELQNQLLDVQENYTALSTRHAKLITEITKARDNEDADTPMLKETLGDSALERLKRSNSFAEAVESVVLEYEKTIQSLESSLSNTRTTLSSHESDLLEKETRIAILESHNHQLQARIQKAMDRDASNEEYVKSLEHQIDSSANGIEKNDSTISDLREKLQKARENESSCEEYISTLEERLAENEQEVEIMTREIERLKHVVERQRSIGKLDNLLYELDTMRQADAKTEDTLVNGHSKTNSDPFVDKRPQLEHRPSSDNTHHFSTSVDAIAEEPDNERPTTADVTTATEEQPRAAMQAANGRTTPENQLSNGTTMEEPSSPAQSRYVHDKLDSVTQELFDLRVEHEGTLQDYERLASKYQEALRTLAALQDTVDESRHRQPASVPSSRPTSFSEHEGVNGLKAEGGQQPSSRTLSAELSLAESGDTVAADDDDDGTEAGRARAEPPTSHSETQLARELEALKLLNTEKEERLDELHRSYAELQEEHQDTLDYVEELKSEITKAQMTRPSSPSVHMIRRKSSQAVLANDRSNRAFASLRNMALDTFEEEPDSIQNFEVNLNTIMSELHTKSERVQELEAEVVSVRKEMEGKMTLISGLTKERSSLKASSPLDISIVATMQDQMKQNEDHIKELKDSHTQREVELQEEIARLKATTRSVDSLVETVSPRQAMPDRGLSETSDSTGRAEELNTLSEEAALWQSKHVEAIEAARALEKGHLEKVQQLEQAQKQLEADHASRLAELEDVKGAEAEAALEQERTKHAELVAGLQAQVDEHRATAGSNAARLAELEESHASIIKQVEEDAEARALTEKELETHRSLVSNLEKQISEHQSAINIHEQGLNSMLQSHAAELTRLTNEVTGHRETATVLEKDLSSARGEMETLLQGISTVLGQETDVSTVQSHIESLVNERKTITARMEEAVNDLQAARQELSEATGTITTLKGNLKEFELINAETLKELETVSEKERRSARLVEELEEQLNQNWDQHEAANNRLSALQTERTRELQDAIVHGESLQKEVEESRIKIALLESQLVDAKRNSARASIDPREDLHRSNSNNSNARKSTAHTSLPSPPPAIPLPPLPPGSPPPQQTNGPSPPTSRHQSKDIAHAQLVEDQEARIRTIEKHLFAEKQLTATLEDALTDLEASSTRNKADLDQFKKKCAGLEEELNMMRKERSAARHSLQAVEEERNARLRVEAERAHLEARMAALNDANKKGKKKGTLNCF</sequence>
<feature type="compositionally biased region" description="Basic and acidic residues" evidence="8">
    <location>
        <begin position="743"/>
        <end position="760"/>
    </location>
</feature>
<keyword evidence="6" id="KW-0505">Motor protein</keyword>
<dbReference type="OrthoDB" id="3176171at2759"/>
<dbReference type="InterPro" id="IPR001752">
    <property type="entry name" value="Kinesin_motor_dom"/>
</dbReference>
<dbReference type="SMART" id="SM00129">
    <property type="entry name" value="KISc"/>
    <property type="match status" value="1"/>
</dbReference>
<evidence type="ECO:0000256" key="5">
    <source>
        <dbReference type="ARBA" id="ARBA00023054"/>
    </source>
</evidence>
<feature type="region of interest" description="Disordered" evidence="8">
    <location>
        <begin position="1537"/>
        <end position="1606"/>
    </location>
</feature>
<feature type="coiled-coil region" evidence="7">
    <location>
        <begin position="1114"/>
        <end position="1152"/>
    </location>
</feature>
<dbReference type="GO" id="GO:0007018">
    <property type="term" value="P:microtubule-based movement"/>
    <property type="evidence" value="ECO:0007669"/>
    <property type="project" value="InterPro"/>
</dbReference>
<dbReference type="GO" id="GO:0008017">
    <property type="term" value="F:microtubule binding"/>
    <property type="evidence" value="ECO:0007669"/>
    <property type="project" value="InterPro"/>
</dbReference>
<dbReference type="GO" id="GO:0005524">
    <property type="term" value="F:ATP binding"/>
    <property type="evidence" value="ECO:0007669"/>
    <property type="project" value="UniProtKB-UniRule"/>
</dbReference>
<evidence type="ECO:0000256" key="2">
    <source>
        <dbReference type="ARBA" id="ARBA00022490"/>
    </source>
</evidence>
<feature type="compositionally biased region" description="Polar residues" evidence="8">
    <location>
        <begin position="906"/>
        <end position="915"/>
    </location>
</feature>
<evidence type="ECO:0000256" key="1">
    <source>
        <dbReference type="ARBA" id="ARBA00004496"/>
    </source>
</evidence>
<comment type="similarity">
    <text evidence="6">Belongs to the TRAFAC class myosin-kinesin ATPase superfamily. Kinesin family.</text>
</comment>
<feature type="compositionally biased region" description="Polar residues" evidence="8">
    <location>
        <begin position="882"/>
        <end position="891"/>
    </location>
</feature>
<dbReference type="InterPro" id="IPR027417">
    <property type="entry name" value="P-loop_NTPase"/>
</dbReference>
<reference evidence="10" key="1">
    <citation type="journal article" date="2021" name="Nat. Commun.">
        <title>Genetic determinants of endophytism in the Arabidopsis root mycobiome.</title>
        <authorList>
            <person name="Mesny F."/>
            <person name="Miyauchi S."/>
            <person name="Thiergart T."/>
            <person name="Pickel B."/>
            <person name="Atanasova L."/>
            <person name="Karlsson M."/>
            <person name="Huettel B."/>
            <person name="Barry K.W."/>
            <person name="Haridas S."/>
            <person name="Chen C."/>
            <person name="Bauer D."/>
            <person name="Andreopoulos W."/>
            <person name="Pangilinan J."/>
            <person name="LaButti K."/>
            <person name="Riley R."/>
            <person name="Lipzen A."/>
            <person name="Clum A."/>
            <person name="Drula E."/>
            <person name="Henrissat B."/>
            <person name="Kohler A."/>
            <person name="Grigoriev I.V."/>
            <person name="Martin F.M."/>
            <person name="Hacquard S."/>
        </authorList>
    </citation>
    <scope>NUCLEOTIDE SEQUENCE</scope>
    <source>
        <strain evidence="10">MPI-SDFR-AT-0120</strain>
    </source>
</reference>
<feature type="domain" description="Kinesin motor" evidence="9">
    <location>
        <begin position="54"/>
        <end position="443"/>
    </location>
</feature>
<feature type="coiled-coil region" evidence="7">
    <location>
        <begin position="1305"/>
        <end position="1332"/>
    </location>
</feature>
<comment type="caution">
    <text evidence="10">The sequence shown here is derived from an EMBL/GenBank/DDBJ whole genome shotgun (WGS) entry which is preliminary data.</text>
</comment>
<dbReference type="InterPro" id="IPR027640">
    <property type="entry name" value="Kinesin-like_fam"/>
</dbReference>
<feature type="region of interest" description="Disordered" evidence="8">
    <location>
        <begin position="480"/>
        <end position="500"/>
    </location>
</feature>
<feature type="region of interest" description="Disordered" evidence="8">
    <location>
        <begin position="1163"/>
        <end position="1184"/>
    </location>
</feature>
<feature type="coiled-coil region" evidence="7">
    <location>
        <begin position="1058"/>
        <end position="1085"/>
    </location>
</feature>
<feature type="region of interest" description="Disordered" evidence="8">
    <location>
        <begin position="726"/>
        <end position="824"/>
    </location>
</feature>
<proteinExistence type="inferred from homology"/>
<evidence type="ECO:0000256" key="6">
    <source>
        <dbReference type="PROSITE-ProRule" id="PRU00283"/>
    </source>
</evidence>
<feature type="binding site" evidence="6">
    <location>
        <begin position="141"/>
        <end position="148"/>
    </location>
    <ligand>
        <name>ATP</name>
        <dbReference type="ChEBI" id="CHEBI:30616"/>
    </ligand>
</feature>
<dbReference type="FunFam" id="3.40.850.10:FF:000125">
    <property type="entry name" value="Kinesin class 4 (Chromokinesin group)"/>
    <property type="match status" value="1"/>
</dbReference>
<feature type="coiled-coil region" evidence="7">
    <location>
        <begin position="561"/>
        <end position="700"/>
    </location>
</feature>
<feature type="compositionally biased region" description="Low complexity" evidence="8">
    <location>
        <begin position="28"/>
        <end position="37"/>
    </location>
</feature>
<organism evidence="10 11">
    <name type="scientific">Paraphoma chrysanthemicola</name>
    <dbReference type="NCBI Taxonomy" id="798071"/>
    <lineage>
        <taxon>Eukaryota</taxon>
        <taxon>Fungi</taxon>
        <taxon>Dikarya</taxon>
        <taxon>Ascomycota</taxon>
        <taxon>Pezizomycotina</taxon>
        <taxon>Dothideomycetes</taxon>
        <taxon>Pleosporomycetidae</taxon>
        <taxon>Pleosporales</taxon>
        <taxon>Pleosporineae</taxon>
        <taxon>Phaeosphaeriaceae</taxon>
        <taxon>Paraphoma</taxon>
    </lineage>
</organism>
<keyword evidence="2" id="KW-0963">Cytoplasm</keyword>
<protein>
    <recommendedName>
        <fullName evidence="9">Kinesin motor domain-containing protein</fullName>
    </recommendedName>
</protein>
<feature type="compositionally biased region" description="Polar residues" evidence="8">
    <location>
        <begin position="799"/>
        <end position="822"/>
    </location>
</feature>
<dbReference type="InterPro" id="IPR036961">
    <property type="entry name" value="Kinesin_motor_dom_sf"/>
</dbReference>
<accession>A0A8K0RJ55</accession>
<evidence type="ECO:0000256" key="3">
    <source>
        <dbReference type="ARBA" id="ARBA00022741"/>
    </source>
</evidence>
<dbReference type="SUPFAM" id="SSF52540">
    <property type="entry name" value="P-loop containing nucleoside triphosphate hydrolases"/>
    <property type="match status" value="1"/>
</dbReference>
<comment type="subcellular location">
    <subcellularLocation>
        <location evidence="1">Cytoplasm</location>
    </subcellularLocation>
</comment>
<keyword evidence="11" id="KW-1185">Reference proteome</keyword>
<evidence type="ECO:0000256" key="8">
    <source>
        <dbReference type="SAM" id="MobiDB-lite"/>
    </source>
</evidence>
<dbReference type="Gene3D" id="1.10.287.1490">
    <property type="match status" value="1"/>
</dbReference>
<feature type="coiled-coil region" evidence="7">
    <location>
        <begin position="1205"/>
        <end position="1239"/>
    </location>
</feature>
<feature type="region of interest" description="Disordered" evidence="8">
    <location>
        <begin position="1"/>
        <end position="50"/>
    </location>
</feature>
<dbReference type="GO" id="GO:0005875">
    <property type="term" value="C:microtubule associated complex"/>
    <property type="evidence" value="ECO:0007669"/>
    <property type="project" value="TreeGrafter"/>
</dbReference>
<dbReference type="GO" id="GO:0005737">
    <property type="term" value="C:cytoplasm"/>
    <property type="evidence" value="ECO:0007669"/>
    <property type="project" value="UniProtKB-SubCell"/>
</dbReference>
<dbReference type="GO" id="GO:0003777">
    <property type="term" value="F:microtubule motor activity"/>
    <property type="evidence" value="ECO:0007669"/>
    <property type="project" value="InterPro"/>
</dbReference>
<gene>
    <name evidence="10" type="ORF">FB567DRAFT_587059</name>
</gene>
<dbReference type="GO" id="GO:0051231">
    <property type="term" value="P:spindle elongation"/>
    <property type="evidence" value="ECO:0007669"/>
    <property type="project" value="TreeGrafter"/>
</dbReference>
<keyword evidence="3 6" id="KW-0547">Nucleotide-binding</keyword>
<keyword evidence="4 6" id="KW-0067">ATP-binding</keyword>
<feature type="coiled-coil region" evidence="7">
    <location>
        <begin position="1655"/>
        <end position="1720"/>
    </location>
</feature>
<dbReference type="Proteomes" id="UP000813461">
    <property type="component" value="Unassembled WGS sequence"/>
</dbReference>
<keyword evidence="5 7" id="KW-0175">Coiled coil</keyword>
<feature type="compositionally biased region" description="Pro residues" evidence="8">
    <location>
        <begin position="1571"/>
        <end position="1598"/>
    </location>
</feature>
<dbReference type="GO" id="GO:0007052">
    <property type="term" value="P:mitotic spindle organization"/>
    <property type="evidence" value="ECO:0007669"/>
    <property type="project" value="TreeGrafter"/>
</dbReference>